<dbReference type="Gene3D" id="2.20.200.10">
    <property type="entry name" value="Outer membrane efflux proteins (OEP)"/>
    <property type="match status" value="1"/>
</dbReference>
<comment type="similarity">
    <text evidence="1 2">Belongs to the outer membrane factor (OMF) (TC 1.B.17) family.</text>
</comment>
<evidence type="ECO:0000256" key="1">
    <source>
        <dbReference type="ARBA" id="ARBA00007613"/>
    </source>
</evidence>
<protein>
    <submittedName>
        <fullName evidence="3">Outer membrane protein OprM</fullName>
    </submittedName>
</protein>
<dbReference type="PANTHER" id="PTHR30203:SF25">
    <property type="entry name" value="OUTER MEMBRANE PROTEIN-RELATED"/>
    <property type="match status" value="1"/>
</dbReference>
<keyword evidence="2" id="KW-0472">Membrane</keyword>
<dbReference type="GO" id="GO:0005886">
    <property type="term" value="C:plasma membrane"/>
    <property type="evidence" value="ECO:0007669"/>
    <property type="project" value="UniProtKB-SubCell"/>
</dbReference>
<keyword evidence="4" id="KW-1185">Reference proteome</keyword>
<dbReference type="EMBL" id="CYTW01000007">
    <property type="protein sequence ID" value="CUK14051.1"/>
    <property type="molecule type" value="Genomic_DNA"/>
</dbReference>
<dbReference type="STRING" id="1715693.PH7735_03865"/>
<comment type="subcellular location">
    <subcellularLocation>
        <location evidence="2">Cell membrane</location>
        <topology evidence="2">Lipid-anchor</topology>
    </subcellularLocation>
</comment>
<dbReference type="InterPro" id="IPR010131">
    <property type="entry name" value="MdtP/NodT-like"/>
</dbReference>
<keyword evidence="2" id="KW-1134">Transmembrane beta strand</keyword>
<accession>A0A0P1IXE5</accession>
<dbReference type="PANTHER" id="PTHR30203">
    <property type="entry name" value="OUTER MEMBRANE CATION EFFLUX PROTEIN"/>
    <property type="match status" value="1"/>
</dbReference>
<sequence>MSSHPSGNRDLRMNRRNTVMGLVAFSTVGCAAGDDFVPPTMDLSDSFLKRGSGPARTNDAKWWLAFNDPIINQVVELGLQQNLDVRRIAARIEQSQGILDGAGFPISGNARVAESKINSGGGDPTTQTGFVRAEATWKIDLFGRLRREREAAFARLEAAYADLDIWRLLFVDEVVSAYIDLRYTQELLRIQMRVLESREETLEATIKLSGEGKATDLEIAQARSLVLTTRANIPETRVLFIRMMNRIIALVGATEIPGREKFDARAPQPVAKTHVVSTGVPADLLRNRPDIVRAEQRLAEAVGLLGVAEADLYPNLVLTGNVNLNVSGSEILPGAGFLRLGFDVPLFDLPVRKAKIETAKGLVNERQAEWEKEVVLAVEEVRNAMFALDQHQKAARAAKEAVGASNKVLEIARKRFADGSVSFLQVLDAERSFLSTENAYALDVRNQAIDFVDLNVALGGSFGRG</sequence>
<dbReference type="AlphaFoldDB" id="A0A0P1IXE5"/>
<dbReference type="NCBIfam" id="TIGR01845">
    <property type="entry name" value="outer_NodT"/>
    <property type="match status" value="1"/>
</dbReference>
<dbReference type="GO" id="GO:0015562">
    <property type="term" value="F:efflux transmembrane transporter activity"/>
    <property type="evidence" value="ECO:0007669"/>
    <property type="project" value="InterPro"/>
</dbReference>
<dbReference type="InterPro" id="IPR003423">
    <property type="entry name" value="OMP_efflux"/>
</dbReference>
<keyword evidence="2" id="KW-0449">Lipoprotein</keyword>
<reference evidence="4" key="1">
    <citation type="submission" date="2015-09" db="EMBL/GenBank/DDBJ databases">
        <authorList>
            <person name="Rodrigo-Torres Lidia"/>
            <person name="Arahal R.David."/>
        </authorList>
    </citation>
    <scope>NUCLEOTIDE SEQUENCE [LARGE SCALE GENOMIC DNA]</scope>
    <source>
        <strain evidence="4">CECT 7735</strain>
    </source>
</reference>
<gene>
    <name evidence="3" type="primary">oprM</name>
    <name evidence="3" type="ORF">PH7735_03865</name>
</gene>
<evidence type="ECO:0000313" key="4">
    <source>
        <dbReference type="Proteomes" id="UP000051870"/>
    </source>
</evidence>
<dbReference type="GeneID" id="83882833"/>
<organism evidence="3 4">
    <name type="scientific">Shimia thalassica</name>
    <dbReference type="NCBI Taxonomy" id="1715693"/>
    <lineage>
        <taxon>Bacteria</taxon>
        <taxon>Pseudomonadati</taxon>
        <taxon>Pseudomonadota</taxon>
        <taxon>Alphaproteobacteria</taxon>
        <taxon>Rhodobacterales</taxon>
        <taxon>Roseobacteraceae</taxon>
    </lineage>
</organism>
<dbReference type="SUPFAM" id="SSF56954">
    <property type="entry name" value="Outer membrane efflux proteins (OEP)"/>
    <property type="match status" value="1"/>
</dbReference>
<evidence type="ECO:0000313" key="3">
    <source>
        <dbReference type="EMBL" id="CUK14051.1"/>
    </source>
</evidence>
<dbReference type="Pfam" id="PF02321">
    <property type="entry name" value="OEP"/>
    <property type="match status" value="2"/>
</dbReference>
<dbReference type="Proteomes" id="UP000051870">
    <property type="component" value="Unassembled WGS sequence"/>
</dbReference>
<keyword evidence="2" id="KW-0812">Transmembrane</keyword>
<proteinExistence type="inferred from homology"/>
<dbReference type="Gene3D" id="1.20.1600.10">
    <property type="entry name" value="Outer membrane efflux proteins (OEP)"/>
    <property type="match status" value="1"/>
</dbReference>
<evidence type="ECO:0000256" key="2">
    <source>
        <dbReference type="RuleBase" id="RU362097"/>
    </source>
</evidence>
<dbReference type="RefSeq" id="WP_058313032.1">
    <property type="nucleotide sequence ID" value="NZ_CYTW01000007.1"/>
</dbReference>
<keyword evidence="2" id="KW-0564">Palmitate</keyword>
<name>A0A0P1IXE5_9RHOB</name>